<accession>A0A0R1J8T3</accession>
<dbReference type="AlphaFoldDB" id="A0A0R1J8T3"/>
<reference evidence="1 2" key="1">
    <citation type="journal article" date="2015" name="Genome Announc.">
        <title>Expanding the biotechnology potential of lactobacilli through comparative genomics of 213 strains and associated genera.</title>
        <authorList>
            <person name="Sun Z."/>
            <person name="Harris H.M."/>
            <person name="McCann A."/>
            <person name="Guo C."/>
            <person name="Argimon S."/>
            <person name="Zhang W."/>
            <person name="Yang X."/>
            <person name="Jeffery I.B."/>
            <person name="Cooney J.C."/>
            <person name="Kagawa T.F."/>
            <person name="Liu W."/>
            <person name="Song Y."/>
            <person name="Salvetti E."/>
            <person name="Wrobel A."/>
            <person name="Rasinkangas P."/>
            <person name="Parkhill J."/>
            <person name="Rea M.C."/>
            <person name="O'Sullivan O."/>
            <person name="Ritari J."/>
            <person name="Douillard F.P."/>
            <person name="Paul Ross R."/>
            <person name="Yang R."/>
            <person name="Briner A.E."/>
            <person name="Felis G.E."/>
            <person name="de Vos W.M."/>
            <person name="Barrangou R."/>
            <person name="Klaenhammer T.R."/>
            <person name="Caufield P.W."/>
            <person name="Cui Y."/>
            <person name="Zhang H."/>
            <person name="O'Toole P.W."/>
        </authorList>
    </citation>
    <scope>NUCLEOTIDE SEQUENCE [LARGE SCALE GENOMIC DNA]</scope>
    <source>
        <strain evidence="1 2">DSM 20183</strain>
    </source>
</reference>
<comment type="caution">
    <text evidence="1">The sequence shown here is derived from an EMBL/GenBank/DDBJ whole genome shotgun (WGS) entry which is preliminary data.</text>
</comment>
<dbReference type="PATRIC" id="fig|1423811.3.peg.1339"/>
<dbReference type="STRING" id="1423811.FC72_GL001315"/>
<sequence length="132" mass="15429">MVVLVIFCSVIFATSVSVKDYQAKIEEQQSMQQFKNVFRNTLNKAFLTGKDYNIVISKKSNSAIFKSNSDDDFLIKIKFPKTISYFKAESTIQIRRNGLIRPQTIKFYSIMTKQNYIYVIQMNWGEIIEKKT</sequence>
<proteinExistence type="predicted"/>
<keyword evidence="2" id="KW-1185">Reference proteome</keyword>
<protein>
    <submittedName>
        <fullName evidence="1">Uncharacterized protein</fullName>
    </submittedName>
</protein>
<dbReference type="Proteomes" id="UP000050929">
    <property type="component" value="Unassembled WGS sequence"/>
</dbReference>
<organism evidence="1 2">
    <name type="scientific">Companilactobacillus tucceti DSM 20183</name>
    <dbReference type="NCBI Taxonomy" id="1423811"/>
    <lineage>
        <taxon>Bacteria</taxon>
        <taxon>Bacillati</taxon>
        <taxon>Bacillota</taxon>
        <taxon>Bacilli</taxon>
        <taxon>Lactobacillales</taxon>
        <taxon>Lactobacillaceae</taxon>
        <taxon>Companilactobacillus</taxon>
    </lineage>
</organism>
<evidence type="ECO:0000313" key="1">
    <source>
        <dbReference type="EMBL" id="KRK63575.1"/>
    </source>
</evidence>
<dbReference type="EMBL" id="AZDG01000029">
    <property type="protein sequence ID" value="KRK63575.1"/>
    <property type="molecule type" value="Genomic_DNA"/>
</dbReference>
<name>A0A0R1J8T3_9LACO</name>
<gene>
    <name evidence="1" type="ORF">FC72_GL001315</name>
</gene>
<evidence type="ECO:0000313" key="2">
    <source>
        <dbReference type="Proteomes" id="UP000050929"/>
    </source>
</evidence>